<evidence type="ECO:0000259" key="2">
    <source>
        <dbReference type="Pfam" id="PF09992"/>
    </source>
</evidence>
<sequence length="270" mass="28705">MRRGPASAIIAVMATMVALMVAGSAGAAAGPAAHSGGAPEAEGGVDCRELEYDGNRYSICEVDSAAADLRLFLRDPSGRVLGQFRTIDSLLGQEGRRLVFAMNAGMYHSDRAPVGLYVEDGSEEHGAVIEPGPGNFGLLPNGIFCIRKGRADVFETRAFIESGTECDHATQSGPMLVIGGELHPRFLIDSTSRYIRNGVGTSADGRRAVFAISRSGVTFHEFGRFFRDGLKLPDALYFDGNISRLYAPGLGRNDFGFAMGPVVGVTVPRD</sequence>
<organism evidence="3 4">
    <name type="scientific">Pontibaca methylaminivorans</name>
    <dbReference type="NCBI Taxonomy" id="515897"/>
    <lineage>
        <taxon>Bacteria</taxon>
        <taxon>Pseudomonadati</taxon>
        <taxon>Pseudomonadota</taxon>
        <taxon>Alphaproteobacteria</taxon>
        <taxon>Rhodobacterales</taxon>
        <taxon>Roseobacteraceae</taxon>
        <taxon>Pontibaca</taxon>
    </lineage>
</organism>
<proteinExistence type="predicted"/>
<keyword evidence="1" id="KW-0732">Signal</keyword>
<accession>A0A1R3WY04</accession>
<dbReference type="Pfam" id="PF09992">
    <property type="entry name" value="NAGPA"/>
    <property type="match status" value="1"/>
</dbReference>
<dbReference type="InterPro" id="IPR018711">
    <property type="entry name" value="NAGPA"/>
</dbReference>
<name>A0A1R3WY04_9RHOB</name>
<evidence type="ECO:0000256" key="1">
    <source>
        <dbReference type="SAM" id="SignalP"/>
    </source>
</evidence>
<reference evidence="3 4" key="1">
    <citation type="submission" date="2017-01" db="EMBL/GenBank/DDBJ databases">
        <authorList>
            <person name="Mah S.A."/>
            <person name="Swanson W.J."/>
            <person name="Moy G.W."/>
            <person name="Vacquier V.D."/>
        </authorList>
    </citation>
    <scope>NUCLEOTIDE SEQUENCE [LARGE SCALE GENOMIC DNA]</scope>
    <source>
        <strain evidence="3 4">DSM 21219</strain>
    </source>
</reference>
<evidence type="ECO:0000313" key="3">
    <source>
        <dbReference type="EMBL" id="SIT83346.1"/>
    </source>
</evidence>
<feature type="domain" description="Phosphodiester glycosidase" evidence="2">
    <location>
        <begin position="98"/>
        <end position="244"/>
    </location>
</feature>
<feature type="signal peptide" evidence="1">
    <location>
        <begin position="1"/>
        <end position="27"/>
    </location>
</feature>
<evidence type="ECO:0000313" key="4">
    <source>
        <dbReference type="Proteomes" id="UP000192455"/>
    </source>
</evidence>
<protein>
    <submittedName>
        <fullName evidence="3">Uncharacterized protein YigE, DUF2233 family</fullName>
    </submittedName>
</protein>
<dbReference type="RefSeq" id="WP_234967740.1">
    <property type="nucleotide sequence ID" value="NZ_FTPS01000001.1"/>
</dbReference>
<feature type="chain" id="PRO_5010369256" evidence="1">
    <location>
        <begin position="28"/>
        <end position="270"/>
    </location>
</feature>
<keyword evidence="4" id="KW-1185">Reference proteome</keyword>
<dbReference type="AlphaFoldDB" id="A0A1R3WY04"/>
<dbReference type="STRING" id="515897.SAMN05421849_1888"/>
<dbReference type="Proteomes" id="UP000192455">
    <property type="component" value="Unassembled WGS sequence"/>
</dbReference>
<gene>
    <name evidence="3" type="ORF">SAMN05421849_1888</name>
</gene>
<dbReference type="EMBL" id="FTPS01000001">
    <property type="protein sequence ID" value="SIT83346.1"/>
    <property type="molecule type" value="Genomic_DNA"/>
</dbReference>